<feature type="transmembrane region" description="Helical" evidence="1">
    <location>
        <begin position="30"/>
        <end position="53"/>
    </location>
</feature>
<organism evidence="2 3">
    <name type="scientific">Agrococcus pavilionensis RW1</name>
    <dbReference type="NCBI Taxonomy" id="1330458"/>
    <lineage>
        <taxon>Bacteria</taxon>
        <taxon>Bacillati</taxon>
        <taxon>Actinomycetota</taxon>
        <taxon>Actinomycetes</taxon>
        <taxon>Micrococcales</taxon>
        <taxon>Microbacteriaceae</taxon>
        <taxon>Agrococcus</taxon>
    </lineage>
</organism>
<dbReference type="RefSeq" id="WP_021010175.1">
    <property type="nucleotide sequence ID" value="NZ_ASHR01000017.1"/>
</dbReference>
<feature type="transmembrane region" description="Helical" evidence="1">
    <location>
        <begin position="59"/>
        <end position="80"/>
    </location>
</feature>
<proteinExistence type="predicted"/>
<dbReference type="Proteomes" id="UP000016462">
    <property type="component" value="Unassembled WGS sequence"/>
</dbReference>
<feature type="transmembrane region" description="Helical" evidence="1">
    <location>
        <begin position="6"/>
        <end position="23"/>
    </location>
</feature>
<evidence type="ECO:0000313" key="2">
    <source>
        <dbReference type="EMBL" id="ERG64643.1"/>
    </source>
</evidence>
<reference evidence="2 3" key="1">
    <citation type="journal article" date="2013" name="Genome Announc.">
        <title>First draft genome sequence from a member of the genus agrococcus, isolated from modern microbialites.</title>
        <authorList>
            <person name="White R.A.III."/>
            <person name="Grassa C.J."/>
            <person name="Suttle C.A."/>
        </authorList>
    </citation>
    <scope>NUCLEOTIDE SEQUENCE [LARGE SCALE GENOMIC DNA]</scope>
    <source>
        <strain evidence="2 3">RW1</strain>
    </source>
</reference>
<name>U1LBX7_9MICO</name>
<sequence>MPILILVPMVLGAAIGLFARYALPGREWMGLFLSPGASAAAAGIVWIIGMLAGVGADALWLWLVCLAAATAVALVLPRLLPRRREQADREYLAALTAAKRA</sequence>
<accession>U1LBX7</accession>
<dbReference type="AlphaFoldDB" id="U1LBX7"/>
<evidence type="ECO:0000313" key="3">
    <source>
        <dbReference type="Proteomes" id="UP000016462"/>
    </source>
</evidence>
<dbReference type="OrthoDB" id="5121696at2"/>
<keyword evidence="3" id="KW-1185">Reference proteome</keyword>
<keyword evidence="1" id="KW-1133">Transmembrane helix</keyword>
<keyword evidence="1" id="KW-0472">Membrane</keyword>
<keyword evidence="1" id="KW-0812">Transmembrane</keyword>
<gene>
    <name evidence="2" type="ORF">L332_09305</name>
</gene>
<comment type="caution">
    <text evidence="2">The sequence shown here is derived from an EMBL/GenBank/DDBJ whole genome shotgun (WGS) entry which is preliminary data.</text>
</comment>
<protein>
    <submittedName>
        <fullName evidence="2">Uncharacterized protein</fullName>
    </submittedName>
</protein>
<evidence type="ECO:0000256" key="1">
    <source>
        <dbReference type="SAM" id="Phobius"/>
    </source>
</evidence>
<dbReference type="EMBL" id="ASHR01000017">
    <property type="protein sequence ID" value="ERG64643.1"/>
    <property type="molecule type" value="Genomic_DNA"/>
</dbReference>